<dbReference type="PROSITE" id="PS51123">
    <property type="entry name" value="OMPA_2"/>
    <property type="match status" value="1"/>
</dbReference>
<feature type="domain" description="OmpA-like" evidence="7">
    <location>
        <begin position="231"/>
        <end position="345"/>
    </location>
</feature>
<dbReference type="PANTHER" id="PTHR30329">
    <property type="entry name" value="STATOR ELEMENT OF FLAGELLAR MOTOR COMPLEX"/>
    <property type="match status" value="1"/>
</dbReference>
<protein>
    <submittedName>
        <fullName evidence="8">Flagellar motor protein MotB</fullName>
    </submittedName>
</protein>
<dbReference type="Gene3D" id="3.30.1330.60">
    <property type="entry name" value="OmpA-like domain"/>
    <property type="match status" value="1"/>
</dbReference>
<keyword evidence="8" id="KW-0282">Flagellum</keyword>
<dbReference type="OrthoDB" id="9792021at2"/>
<name>A0A0A2M516_9FLAO</name>
<evidence type="ECO:0000256" key="6">
    <source>
        <dbReference type="SAM" id="SignalP"/>
    </source>
</evidence>
<dbReference type="InterPro" id="IPR006664">
    <property type="entry name" value="OMP_bac"/>
</dbReference>
<evidence type="ECO:0000256" key="2">
    <source>
        <dbReference type="ARBA" id="ARBA00023136"/>
    </source>
</evidence>
<organism evidence="8 9">
    <name type="scientific">Flavobacterium rivuli WB 3.3-2 = DSM 21788</name>
    <dbReference type="NCBI Taxonomy" id="1121895"/>
    <lineage>
        <taxon>Bacteria</taxon>
        <taxon>Pseudomonadati</taxon>
        <taxon>Bacteroidota</taxon>
        <taxon>Flavobacteriia</taxon>
        <taxon>Flavobacteriales</taxon>
        <taxon>Flavobacteriaceae</taxon>
        <taxon>Flavobacterium</taxon>
    </lineage>
</organism>
<dbReference type="SUPFAM" id="SSF103088">
    <property type="entry name" value="OmpA-like"/>
    <property type="match status" value="1"/>
</dbReference>
<keyword evidence="9" id="KW-1185">Reference proteome</keyword>
<dbReference type="PRINTS" id="PR01021">
    <property type="entry name" value="OMPADOMAIN"/>
</dbReference>
<dbReference type="InterPro" id="IPR006665">
    <property type="entry name" value="OmpA-like"/>
</dbReference>
<dbReference type="Proteomes" id="UP000030152">
    <property type="component" value="Unassembled WGS sequence"/>
</dbReference>
<evidence type="ECO:0000313" key="8">
    <source>
        <dbReference type="EMBL" id="KGO87727.1"/>
    </source>
</evidence>
<dbReference type="CDD" id="cd07185">
    <property type="entry name" value="OmpA_C-like"/>
    <property type="match status" value="1"/>
</dbReference>
<reference evidence="8 9" key="1">
    <citation type="submission" date="2013-09" db="EMBL/GenBank/DDBJ databases">
        <authorList>
            <person name="Zeng Z."/>
            <person name="Chen C."/>
        </authorList>
    </citation>
    <scope>NUCLEOTIDE SEQUENCE [LARGE SCALE GENOMIC DNA]</scope>
    <source>
        <strain evidence="8 9">WB 3.3-2</strain>
    </source>
</reference>
<feature type="chain" id="PRO_5002002738" evidence="6">
    <location>
        <begin position="19"/>
        <end position="345"/>
    </location>
</feature>
<dbReference type="PANTHER" id="PTHR30329:SF21">
    <property type="entry name" value="LIPOPROTEIN YIAD-RELATED"/>
    <property type="match status" value="1"/>
</dbReference>
<gene>
    <name evidence="8" type="ORF">Q765_04330</name>
</gene>
<dbReference type="PROSITE" id="PS51257">
    <property type="entry name" value="PROKAR_LIPOPROTEIN"/>
    <property type="match status" value="1"/>
</dbReference>
<evidence type="ECO:0000256" key="4">
    <source>
        <dbReference type="PROSITE-ProRule" id="PRU00473"/>
    </source>
</evidence>
<accession>A0A0A2M516</accession>
<dbReference type="Pfam" id="PF00691">
    <property type="entry name" value="OmpA"/>
    <property type="match status" value="1"/>
</dbReference>
<keyword evidence="8" id="KW-0966">Cell projection</keyword>
<keyword evidence="8" id="KW-0969">Cilium</keyword>
<evidence type="ECO:0000256" key="3">
    <source>
        <dbReference type="ARBA" id="ARBA00023237"/>
    </source>
</evidence>
<proteinExistence type="predicted"/>
<evidence type="ECO:0000256" key="5">
    <source>
        <dbReference type="SAM" id="MobiDB-lite"/>
    </source>
</evidence>
<dbReference type="EMBL" id="JRLX01000003">
    <property type="protein sequence ID" value="KGO87727.1"/>
    <property type="molecule type" value="Genomic_DNA"/>
</dbReference>
<comment type="caution">
    <text evidence="8">The sequence shown here is derived from an EMBL/GenBank/DDBJ whole genome shotgun (WGS) entry which is preliminary data.</text>
</comment>
<dbReference type="InterPro" id="IPR036737">
    <property type="entry name" value="OmpA-like_sf"/>
</dbReference>
<dbReference type="RefSeq" id="WP_020212808.1">
    <property type="nucleotide sequence ID" value="NZ_JRLX01000003.1"/>
</dbReference>
<evidence type="ECO:0000256" key="1">
    <source>
        <dbReference type="ARBA" id="ARBA00004442"/>
    </source>
</evidence>
<sequence length="345" mass="37711">MKQIFLCTALFLSLIACKKEQSAETTTTQIEKDSTTTVTTPTAGAASENATFDINTIPVSDKDLGKFPYLNAPDTYKYGYGDDGIKPGEISDYDKEYFAVNGKLIPQEGKTCKVRIEKKQGTGSFNSLVVEKSYEKAILALGGVQVNNVPVPQSEIDRIGNKELVDKKYGHSIDFNLLDDVKTFVIRTKDKEVWIQFSLMNNESGTITILEKGNLETLAVTKITAETIKKDIDAAGKAVLNINFDTDKATLKADGQEVVNEIAAVLKANPTLKLSIEGHTDNTGTPDKNKKLSVDRATTVMNYLVAIGIPKANLKSTGYGAEKPLTPNTSDENKAKNRRVELVKF</sequence>
<keyword evidence="3" id="KW-0998">Cell outer membrane</keyword>
<comment type="subcellular location">
    <subcellularLocation>
        <location evidence="1">Cell outer membrane</location>
    </subcellularLocation>
</comment>
<feature type="region of interest" description="Disordered" evidence="5">
    <location>
        <begin position="317"/>
        <end position="345"/>
    </location>
</feature>
<keyword evidence="6" id="KW-0732">Signal</keyword>
<dbReference type="STRING" id="1121895.GCA_000378485_01654"/>
<dbReference type="AlphaFoldDB" id="A0A0A2M516"/>
<dbReference type="InterPro" id="IPR050330">
    <property type="entry name" value="Bact_OuterMem_StrucFunc"/>
</dbReference>
<evidence type="ECO:0000259" key="7">
    <source>
        <dbReference type="PROSITE" id="PS51123"/>
    </source>
</evidence>
<dbReference type="GO" id="GO:0009279">
    <property type="term" value="C:cell outer membrane"/>
    <property type="evidence" value="ECO:0007669"/>
    <property type="project" value="UniProtKB-SubCell"/>
</dbReference>
<feature type="signal peptide" evidence="6">
    <location>
        <begin position="1"/>
        <end position="18"/>
    </location>
</feature>
<evidence type="ECO:0000313" key="9">
    <source>
        <dbReference type="Proteomes" id="UP000030152"/>
    </source>
</evidence>
<keyword evidence="2 4" id="KW-0472">Membrane</keyword>
<feature type="compositionally biased region" description="Basic and acidic residues" evidence="5">
    <location>
        <begin position="331"/>
        <end position="345"/>
    </location>
</feature>
<dbReference type="eggNOG" id="COG2885">
    <property type="taxonomic scope" value="Bacteria"/>
</dbReference>